<comment type="caution">
    <text evidence="2">The sequence shown here is derived from an EMBL/GenBank/DDBJ whole genome shotgun (WGS) entry which is preliminary data.</text>
</comment>
<evidence type="ECO:0008006" key="3">
    <source>
        <dbReference type="Google" id="ProtNLM"/>
    </source>
</evidence>
<feature type="transmembrane region" description="Helical" evidence="1">
    <location>
        <begin position="86"/>
        <end position="106"/>
    </location>
</feature>
<dbReference type="EMBL" id="SNRY01003625">
    <property type="protein sequence ID" value="KAA6320322.1"/>
    <property type="molecule type" value="Genomic_DNA"/>
</dbReference>
<gene>
    <name evidence="2" type="ORF">EZS27_029891</name>
</gene>
<accession>A0A5J4QFQ6</accession>
<dbReference type="AlphaFoldDB" id="A0A5J4QFQ6"/>
<dbReference type="SUPFAM" id="SSF103515">
    <property type="entry name" value="Autotransporter"/>
    <property type="match status" value="1"/>
</dbReference>
<keyword evidence="1" id="KW-0812">Transmembrane</keyword>
<protein>
    <recommendedName>
        <fullName evidence="3">Outer membrane protein beta-barrel domain-containing protein</fullName>
    </recommendedName>
</protein>
<reference evidence="2" key="1">
    <citation type="submission" date="2019-03" db="EMBL/GenBank/DDBJ databases">
        <title>Single cell metagenomics reveals metabolic interactions within the superorganism composed of flagellate Streblomastix strix and complex community of Bacteroidetes bacteria on its surface.</title>
        <authorList>
            <person name="Treitli S.C."/>
            <person name="Kolisko M."/>
            <person name="Husnik F."/>
            <person name="Keeling P."/>
            <person name="Hampl V."/>
        </authorList>
    </citation>
    <scope>NUCLEOTIDE SEQUENCE</scope>
    <source>
        <strain evidence="2">STM</strain>
    </source>
</reference>
<sequence length="165" mass="18424">MKKTIVTACLLFISWKASAQFEKNSWVVNPTVTGVEYSYNDAEKNHFGLSAQGGAFVIDNVALLLQLGGDWTGTVDTYSVGAGGRYYFSSIGVYVGSGLYFTRWAYSNDRERQGHRDEYGLTMDGGYAFFLSRTVTIEPAIYYDLSFKDSDLSKFGLKLGFGFYF</sequence>
<name>A0A5J4QFQ6_9ZZZZ</name>
<keyword evidence="1" id="KW-1133">Transmembrane helix</keyword>
<evidence type="ECO:0000256" key="1">
    <source>
        <dbReference type="SAM" id="Phobius"/>
    </source>
</evidence>
<organism evidence="2">
    <name type="scientific">termite gut metagenome</name>
    <dbReference type="NCBI Taxonomy" id="433724"/>
    <lineage>
        <taxon>unclassified sequences</taxon>
        <taxon>metagenomes</taxon>
        <taxon>organismal metagenomes</taxon>
    </lineage>
</organism>
<dbReference type="InterPro" id="IPR036709">
    <property type="entry name" value="Autotransporte_beta_dom_sf"/>
</dbReference>
<evidence type="ECO:0000313" key="2">
    <source>
        <dbReference type="EMBL" id="KAA6320322.1"/>
    </source>
</evidence>
<keyword evidence="1" id="KW-0472">Membrane</keyword>
<proteinExistence type="predicted"/>